<sequence>MIRLQARSKMLGVPDVRRMITECPATMVSRVSMAKEIETLSWIVVRRSGRQEIEPKCVGEDEVMFVEEEGV</sequence>
<name>A0AAV7SBU3_PLEWA</name>
<proteinExistence type="predicted"/>
<evidence type="ECO:0000313" key="2">
    <source>
        <dbReference type="Proteomes" id="UP001066276"/>
    </source>
</evidence>
<comment type="caution">
    <text evidence="1">The sequence shown here is derived from an EMBL/GenBank/DDBJ whole genome shotgun (WGS) entry which is preliminary data.</text>
</comment>
<gene>
    <name evidence="1" type="ORF">NDU88_002399</name>
</gene>
<reference evidence="1" key="1">
    <citation type="journal article" date="2022" name="bioRxiv">
        <title>Sequencing and chromosome-scale assembly of the giantPleurodeles waltlgenome.</title>
        <authorList>
            <person name="Brown T."/>
            <person name="Elewa A."/>
            <person name="Iarovenko S."/>
            <person name="Subramanian E."/>
            <person name="Araus A.J."/>
            <person name="Petzold A."/>
            <person name="Susuki M."/>
            <person name="Suzuki K.-i.T."/>
            <person name="Hayashi T."/>
            <person name="Toyoda A."/>
            <person name="Oliveira C."/>
            <person name="Osipova E."/>
            <person name="Leigh N.D."/>
            <person name="Simon A."/>
            <person name="Yun M.H."/>
        </authorList>
    </citation>
    <scope>NUCLEOTIDE SEQUENCE</scope>
    <source>
        <strain evidence="1">20211129_DDA</strain>
        <tissue evidence="1">Liver</tissue>
    </source>
</reference>
<dbReference type="AlphaFoldDB" id="A0AAV7SBU3"/>
<dbReference type="EMBL" id="JANPWB010000008">
    <property type="protein sequence ID" value="KAJ1161919.1"/>
    <property type="molecule type" value="Genomic_DNA"/>
</dbReference>
<keyword evidence="2" id="KW-1185">Reference proteome</keyword>
<accession>A0AAV7SBU3</accession>
<organism evidence="1 2">
    <name type="scientific">Pleurodeles waltl</name>
    <name type="common">Iberian ribbed newt</name>
    <dbReference type="NCBI Taxonomy" id="8319"/>
    <lineage>
        <taxon>Eukaryota</taxon>
        <taxon>Metazoa</taxon>
        <taxon>Chordata</taxon>
        <taxon>Craniata</taxon>
        <taxon>Vertebrata</taxon>
        <taxon>Euteleostomi</taxon>
        <taxon>Amphibia</taxon>
        <taxon>Batrachia</taxon>
        <taxon>Caudata</taxon>
        <taxon>Salamandroidea</taxon>
        <taxon>Salamandridae</taxon>
        <taxon>Pleurodelinae</taxon>
        <taxon>Pleurodeles</taxon>
    </lineage>
</organism>
<evidence type="ECO:0000313" key="1">
    <source>
        <dbReference type="EMBL" id="KAJ1161919.1"/>
    </source>
</evidence>
<dbReference type="Proteomes" id="UP001066276">
    <property type="component" value="Chromosome 4_2"/>
</dbReference>
<protein>
    <submittedName>
        <fullName evidence="1">Uncharacterized protein</fullName>
    </submittedName>
</protein>